<dbReference type="EMBL" id="OZ019897">
    <property type="protein sequence ID" value="CAK9226622.1"/>
    <property type="molecule type" value="Genomic_DNA"/>
</dbReference>
<reference evidence="1" key="1">
    <citation type="submission" date="2024-02" db="EMBL/GenBank/DDBJ databases">
        <authorList>
            <consortium name="ELIXIR-Norway"/>
            <consortium name="Elixir Norway"/>
        </authorList>
    </citation>
    <scope>NUCLEOTIDE SEQUENCE</scope>
</reference>
<evidence type="ECO:0000313" key="1">
    <source>
        <dbReference type="EMBL" id="CAK9226622.1"/>
    </source>
</evidence>
<sequence length="66" mass="7117">MGSPMLGPDGGGQSTPFAWGLTIGELSKELDDLSLTRLRRELDTWASSNVARTFPPHIANKAFTEA</sequence>
<proteinExistence type="predicted"/>
<evidence type="ECO:0000313" key="2">
    <source>
        <dbReference type="Proteomes" id="UP001497512"/>
    </source>
</evidence>
<dbReference type="Proteomes" id="UP001497512">
    <property type="component" value="Chromosome 5"/>
</dbReference>
<protein>
    <submittedName>
        <fullName evidence="1">Uncharacterized protein</fullName>
    </submittedName>
</protein>
<accession>A0ABP0UP85</accession>
<gene>
    <name evidence="1" type="ORF">CSSPTR1EN2_LOCUS18331</name>
</gene>
<keyword evidence="2" id="KW-1185">Reference proteome</keyword>
<name>A0ABP0UP85_9BRYO</name>
<organism evidence="1 2">
    <name type="scientific">Sphagnum troendelagicum</name>
    <dbReference type="NCBI Taxonomy" id="128251"/>
    <lineage>
        <taxon>Eukaryota</taxon>
        <taxon>Viridiplantae</taxon>
        <taxon>Streptophyta</taxon>
        <taxon>Embryophyta</taxon>
        <taxon>Bryophyta</taxon>
        <taxon>Sphagnophytina</taxon>
        <taxon>Sphagnopsida</taxon>
        <taxon>Sphagnales</taxon>
        <taxon>Sphagnaceae</taxon>
        <taxon>Sphagnum</taxon>
    </lineage>
</organism>